<name>A0A7S2Z9E6_9RHOD</name>
<dbReference type="PANTHER" id="PTHR22588">
    <property type="entry name" value="VWFA DOMAIN-CONTAINING PROTEIN"/>
    <property type="match status" value="1"/>
</dbReference>
<dbReference type="EMBL" id="HBHW01000187">
    <property type="protein sequence ID" value="CAE0032212.1"/>
    <property type="molecule type" value="Transcribed_RNA"/>
</dbReference>
<evidence type="ECO:0000313" key="3">
    <source>
        <dbReference type="EMBL" id="CAE0032212.1"/>
    </source>
</evidence>
<feature type="signal peptide" evidence="1">
    <location>
        <begin position="1"/>
        <end position="23"/>
    </location>
</feature>
<organism evidence="3">
    <name type="scientific">Rhodosorus marinus</name>
    <dbReference type="NCBI Taxonomy" id="101924"/>
    <lineage>
        <taxon>Eukaryota</taxon>
        <taxon>Rhodophyta</taxon>
        <taxon>Stylonematophyceae</taxon>
        <taxon>Stylonematales</taxon>
        <taxon>Stylonemataceae</taxon>
        <taxon>Rhodosorus</taxon>
    </lineage>
</organism>
<dbReference type="SUPFAM" id="SSF53300">
    <property type="entry name" value="vWA-like"/>
    <property type="match status" value="1"/>
</dbReference>
<dbReference type="PANTHER" id="PTHR22588:SF3">
    <property type="entry name" value="VWFA DOMAIN-CONTAINING PROTEIN"/>
    <property type="match status" value="1"/>
</dbReference>
<evidence type="ECO:0000259" key="2">
    <source>
        <dbReference type="PROSITE" id="PS50234"/>
    </source>
</evidence>
<keyword evidence="1" id="KW-0732">Signal</keyword>
<dbReference type="InterPro" id="IPR036465">
    <property type="entry name" value="vWFA_dom_sf"/>
</dbReference>
<feature type="chain" id="PRO_5030633420" description="VWFA domain-containing protein" evidence="1">
    <location>
        <begin position="24"/>
        <end position="408"/>
    </location>
</feature>
<proteinExistence type="predicted"/>
<sequence>MKGVSPLAACAVVGLLLCAAVSGEAVLDSKLMSARENYLTCDHYASMFDEVKINSENNLKCFSLCTEPGEGSPKKAGLVCLKIAEVTNKTCIKFMYRTLNDFIMTRAFAGASSNCDEKPWYPFQKAKRFDPELGVKTKTLIVCLDSFDTPPGADDMGCCNTDICVAAKLEVAYDRYPYYTEYAFPPESNKDCITNGVFRRCTVELLCSQSCDIDTAAFCFAVDVSQSLWDPVIGGSVEAFQSQIDFVAMGIEAIENNGGVNLEYGVVAFGDDGEVIADLTTAANASEAVSEIAVPTVKFGTNIESALSTCEAVLSGSPKEFRVLILITDGVPTVGNTSSADLEAQGDAIKDAGIQIVTIGAGDFIDANLLNNLSTSGSFISVDSITDFTSALNDLLEEVCERSLTVPA</sequence>
<dbReference type="PROSITE" id="PS50234">
    <property type="entry name" value="VWFA"/>
    <property type="match status" value="1"/>
</dbReference>
<dbReference type="SMART" id="SM00327">
    <property type="entry name" value="VWA"/>
    <property type="match status" value="1"/>
</dbReference>
<gene>
    <name evidence="3" type="ORF">RMAR00112_LOCUS150</name>
</gene>
<reference evidence="3" key="1">
    <citation type="submission" date="2021-01" db="EMBL/GenBank/DDBJ databases">
        <authorList>
            <person name="Corre E."/>
            <person name="Pelletier E."/>
            <person name="Niang G."/>
            <person name="Scheremetjew M."/>
            <person name="Finn R."/>
            <person name="Kale V."/>
            <person name="Holt S."/>
            <person name="Cochrane G."/>
            <person name="Meng A."/>
            <person name="Brown T."/>
            <person name="Cohen L."/>
        </authorList>
    </citation>
    <scope>NUCLEOTIDE SEQUENCE</scope>
    <source>
        <strain evidence="3">CCMP 769</strain>
    </source>
</reference>
<feature type="domain" description="VWFA" evidence="2">
    <location>
        <begin position="217"/>
        <end position="399"/>
    </location>
</feature>
<evidence type="ECO:0000256" key="1">
    <source>
        <dbReference type="SAM" id="SignalP"/>
    </source>
</evidence>
<accession>A0A7S2Z9E6</accession>
<dbReference type="InterPro" id="IPR002035">
    <property type="entry name" value="VWF_A"/>
</dbReference>
<dbReference type="Pfam" id="PF00092">
    <property type="entry name" value="VWA"/>
    <property type="match status" value="1"/>
</dbReference>
<dbReference type="InterPro" id="IPR052229">
    <property type="entry name" value="Collagen-VI/PIF"/>
</dbReference>
<dbReference type="CDD" id="cd00198">
    <property type="entry name" value="vWFA"/>
    <property type="match status" value="1"/>
</dbReference>
<dbReference type="Gene3D" id="3.40.50.410">
    <property type="entry name" value="von Willebrand factor, type A domain"/>
    <property type="match status" value="1"/>
</dbReference>
<protein>
    <recommendedName>
        <fullName evidence="2">VWFA domain-containing protein</fullName>
    </recommendedName>
</protein>
<dbReference type="AlphaFoldDB" id="A0A7S2Z9E6"/>